<feature type="domain" description="HTH tetR-type" evidence="3">
    <location>
        <begin position="2"/>
        <end position="62"/>
    </location>
</feature>
<dbReference type="InterPro" id="IPR009057">
    <property type="entry name" value="Homeodomain-like_sf"/>
</dbReference>
<feature type="DNA-binding region" description="H-T-H motif" evidence="2">
    <location>
        <begin position="25"/>
        <end position="44"/>
    </location>
</feature>
<dbReference type="Pfam" id="PF00440">
    <property type="entry name" value="TetR_N"/>
    <property type="match status" value="1"/>
</dbReference>
<evidence type="ECO:0000313" key="5">
    <source>
        <dbReference type="Proteomes" id="UP001500466"/>
    </source>
</evidence>
<dbReference type="Pfam" id="PF18556">
    <property type="entry name" value="TetR_C_35"/>
    <property type="match status" value="1"/>
</dbReference>
<evidence type="ECO:0000256" key="1">
    <source>
        <dbReference type="ARBA" id="ARBA00023125"/>
    </source>
</evidence>
<gene>
    <name evidence="4" type="ORF">GCM10023205_08390</name>
</gene>
<evidence type="ECO:0000313" key="4">
    <source>
        <dbReference type="EMBL" id="GAA4950129.1"/>
    </source>
</evidence>
<keyword evidence="1 2" id="KW-0238">DNA-binding</keyword>
<dbReference type="InterPro" id="IPR001647">
    <property type="entry name" value="HTH_TetR"/>
</dbReference>
<dbReference type="EMBL" id="BAABHS010000002">
    <property type="protein sequence ID" value="GAA4950129.1"/>
    <property type="molecule type" value="Genomic_DNA"/>
</dbReference>
<comment type="caution">
    <text evidence="4">The sequence shown here is derived from an EMBL/GenBank/DDBJ whole genome shotgun (WGS) entry which is preliminary data.</text>
</comment>
<evidence type="ECO:0000256" key="2">
    <source>
        <dbReference type="PROSITE-ProRule" id="PRU00335"/>
    </source>
</evidence>
<proteinExistence type="predicted"/>
<dbReference type="Gene3D" id="1.10.357.10">
    <property type="entry name" value="Tetracycline Repressor, domain 2"/>
    <property type="match status" value="1"/>
</dbReference>
<protein>
    <submittedName>
        <fullName evidence="4">TetR/AcrR family transcriptional regulator</fullName>
    </submittedName>
</protein>
<reference evidence="5" key="1">
    <citation type="journal article" date="2019" name="Int. J. Syst. Evol. Microbiol.">
        <title>The Global Catalogue of Microorganisms (GCM) 10K type strain sequencing project: providing services to taxonomists for standard genome sequencing and annotation.</title>
        <authorList>
            <consortium name="The Broad Institute Genomics Platform"/>
            <consortium name="The Broad Institute Genome Sequencing Center for Infectious Disease"/>
            <person name="Wu L."/>
            <person name="Ma J."/>
        </authorList>
    </citation>
    <scope>NUCLEOTIDE SEQUENCE [LARGE SCALE GENOMIC DNA]</scope>
    <source>
        <strain evidence="5">JCM 17986</strain>
    </source>
</reference>
<dbReference type="Proteomes" id="UP001500466">
    <property type="component" value="Unassembled WGS sequence"/>
</dbReference>
<name>A0ABP9GPV3_9ACTN</name>
<dbReference type="RefSeq" id="WP_345673860.1">
    <property type="nucleotide sequence ID" value="NZ_BAABHS010000002.1"/>
</dbReference>
<keyword evidence="5" id="KW-1185">Reference proteome</keyword>
<dbReference type="PROSITE" id="PS50977">
    <property type="entry name" value="HTH_TETR_2"/>
    <property type="match status" value="1"/>
</dbReference>
<dbReference type="SUPFAM" id="SSF46689">
    <property type="entry name" value="Homeodomain-like"/>
    <property type="match status" value="1"/>
</dbReference>
<organism evidence="4 5">
    <name type="scientific">Yinghuangia aomiensis</name>
    <dbReference type="NCBI Taxonomy" id="676205"/>
    <lineage>
        <taxon>Bacteria</taxon>
        <taxon>Bacillati</taxon>
        <taxon>Actinomycetota</taxon>
        <taxon>Actinomycetes</taxon>
        <taxon>Kitasatosporales</taxon>
        <taxon>Streptomycetaceae</taxon>
        <taxon>Yinghuangia</taxon>
    </lineage>
</organism>
<accession>A0ABP9GPV3</accession>
<dbReference type="InterPro" id="IPR040611">
    <property type="entry name" value="AlkX_C"/>
</dbReference>
<evidence type="ECO:0000259" key="3">
    <source>
        <dbReference type="PROSITE" id="PS50977"/>
    </source>
</evidence>
<sequence length="194" mass="20418">MPSVREALLQAARDAAVAGAWSTTRMADVAAAAGVSRQTLYNEFGTKDALAEALTHREAEHFLAGTSAASRRTPGDAGDCTRAATLWALHEARQNLLVKAALTDEAAGLLPTLTTRSAGLVALFRDNAAAVLRERWPDLDPGEVAWVAEMAVRITVSHLVVPTEAAEVTADHIAVLVRRLLGTSAVPAPDAPRP</sequence>